<dbReference type="EMBL" id="NBIV01000057">
    <property type="protein sequence ID" value="PXF45595.1"/>
    <property type="molecule type" value="Genomic_DNA"/>
</dbReference>
<dbReference type="AlphaFoldDB" id="A0A2V3ITZ3"/>
<organism evidence="2 3">
    <name type="scientific">Gracilariopsis chorda</name>
    <dbReference type="NCBI Taxonomy" id="448386"/>
    <lineage>
        <taxon>Eukaryota</taxon>
        <taxon>Rhodophyta</taxon>
        <taxon>Florideophyceae</taxon>
        <taxon>Rhodymeniophycidae</taxon>
        <taxon>Gracilariales</taxon>
        <taxon>Gracilariaceae</taxon>
        <taxon>Gracilariopsis</taxon>
    </lineage>
</organism>
<reference evidence="2 3" key="1">
    <citation type="journal article" date="2018" name="Mol. Biol. Evol.">
        <title>Analysis of the draft genome of the red seaweed Gracilariopsis chorda provides insights into genome size evolution in Rhodophyta.</title>
        <authorList>
            <person name="Lee J."/>
            <person name="Yang E.C."/>
            <person name="Graf L."/>
            <person name="Yang J.H."/>
            <person name="Qiu H."/>
            <person name="Zel Zion U."/>
            <person name="Chan C.X."/>
            <person name="Stephens T.G."/>
            <person name="Weber A.P.M."/>
            <person name="Boo G.H."/>
            <person name="Boo S.M."/>
            <person name="Kim K.M."/>
            <person name="Shin Y."/>
            <person name="Jung M."/>
            <person name="Lee S.J."/>
            <person name="Yim H.S."/>
            <person name="Lee J.H."/>
            <person name="Bhattacharya D."/>
            <person name="Yoon H.S."/>
        </authorList>
    </citation>
    <scope>NUCLEOTIDE SEQUENCE [LARGE SCALE GENOMIC DNA]</scope>
    <source>
        <strain evidence="2 3">SKKU-2015</strain>
        <tissue evidence="2">Whole body</tissue>
    </source>
</reference>
<feature type="signal peptide" evidence="1">
    <location>
        <begin position="1"/>
        <end position="21"/>
    </location>
</feature>
<sequence>MNVPKYITVLALLCILASATASNQQVQQRSTSLSIASRRSRYYGLFILKGRLQQVRGNTRKHKSHWRKRTRLGSAWYTRRFIRFARNAVNTLKELRELGGSRSSRMRAVRNGLRDLLGDLEDVADQAGQSLVNNIRRDLRELRDIVLEIIEDGDDLGWNLEEIVELTELVLEADGCVAELIAFLSVLLV</sequence>
<accession>A0A2V3ITZ3</accession>
<feature type="chain" id="PRO_5015907718" evidence="1">
    <location>
        <begin position="22"/>
        <end position="189"/>
    </location>
</feature>
<evidence type="ECO:0000313" key="3">
    <source>
        <dbReference type="Proteomes" id="UP000247409"/>
    </source>
</evidence>
<proteinExistence type="predicted"/>
<name>A0A2V3ITZ3_9FLOR</name>
<keyword evidence="1" id="KW-0732">Signal</keyword>
<protein>
    <submittedName>
        <fullName evidence="2">Uncharacterized protein</fullName>
    </submittedName>
</protein>
<dbReference type="Proteomes" id="UP000247409">
    <property type="component" value="Unassembled WGS sequence"/>
</dbReference>
<evidence type="ECO:0000256" key="1">
    <source>
        <dbReference type="SAM" id="SignalP"/>
    </source>
</evidence>
<evidence type="ECO:0000313" key="2">
    <source>
        <dbReference type="EMBL" id="PXF45595.1"/>
    </source>
</evidence>
<comment type="caution">
    <text evidence="2">The sequence shown here is derived from an EMBL/GenBank/DDBJ whole genome shotgun (WGS) entry which is preliminary data.</text>
</comment>
<gene>
    <name evidence="2" type="ORF">BWQ96_04672</name>
</gene>
<dbReference type="OrthoDB" id="10438256at2759"/>
<keyword evidence="3" id="KW-1185">Reference proteome</keyword>